<dbReference type="InterPro" id="IPR017853">
    <property type="entry name" value="GH"/>
</dbReference>
<feature type="non-terminal residue" evidence="1">
    <location>
        <position position="1"/>
    </location>
</feature>
<dbReference type="InParanoid" id="A2HES2"/>
<dbReference type="Proteomes" id="UP000001542">
    <property type="component" value="Unassembled WGS sequence"/>
</dbReference>
<dbReference type="PANTHER" id="PTHR10357">
    <property type="entry name" value="ALPHA-AMYLASE FAMILY MEMBER"/>
    <property type="match status" value="1"/>
</dbReference>
<dbReference type="VEuPathDB" id="TrichDB:TVAGG3_0465730"/>
<evidence type="ECO:0000313" key="2">
    <source>
        <dbReference type="Proteomes" id="UP000001542"/>
    </source>
</evidence>
<protein>
    <submittedName>
        <fullName evidence="1">Maltogenic amylase, putative</fullName>
    </submittedName>
</protein>
<organism evidence="1 2">
    <name type="scientific">Trichomonas vaginalis (strain ATCC PRA-98 / G3)</name>
    <dbReference type="NCBI Taxonomy" id="412133"/>
    <lineage>
        <taxon>Eukaryota</taxon>
        <taxon>Metamonada</taxon>
        <taxon>Parabasalia</taxon>
        <taxon>Trichomonadida</taxon>
        <taxon>Trichomonadidae</taxon>
        <taxon>Trichomonas</taxon>
    </lineage>
</organism>
<dbReference type="VEuPathDB" id="TrichDB:TVAG_563610"/>
<dbReference type="PANTHER" id="PTHR10357:SF228">
    <property type="entry name" value="PUTATIVE-RELATED"/>
    <property type="match status" value="1"/>
</dbReference>
<dbReference type="EMBL" id="DS132798">
    <property type="protein sequence ID" value="EAX72095.1"/>
    <property type="molecule type" value="Genomic_DNA"/>
</dbReference>
<dbReference type="eggNOG" id="ENOG502SPZS">
    <property type="taxonomic scope" value="Eukaryota"/>
</dbReference>
<proteinExistence type="predicted"/>
<evidence type="ECO:0000313" key="1">
    <source>
        <dbReference type="EMBL" id="EAX72095.1"/>
    </source>
</evidence>
<accession>A2HES2</accession>
<reference evidence="1" key="2">
    <citation type="journal article" date="2007" name="Science">
        <title>Draft genome sequence of the sexually transmitted pathogen Trichomonas vaginalis.</title>
        <authorList>
            <person name="Carlton J.M."/>
            <person name="Hirt R.P."/>
            <person name="Silva J.C."/>
            <person name="Delcher A.L."/>
            <person name="Schatz M."/>
            <person name="Zhao Q."/>
            <person name="Wortman J.R."/>
            <person name="Bidwell S.L."/>
            <person name="Alsmark U.C.M."/>
            <person name="Besteiro S."/>
            <person name="Sicheritz-Ponten T."/>
            <person name="Noel C.J."/>
            <person name="Dacks J.B."/>
            <person name="Foster P.G."/>
            <person name="Simillion C."/>
            <person name="Van de Peer Y."/>
            <person name="Miranda-Saavedra D."/>
            <person name="Barton G.J."/>
            <person name="Westrop G.D."/>
            <person name="Mueller S."/>
            <person name="Dessi D."/>
            <person name="Fiori P.L."/>
            <person name="Ren Q."/>
            <person name="Paulsen I."/>
            <person name="Zhang H."/>
            <person name="Bastida-Corcuera F.D."/>
            <person name="Simoes-Barbosa A."/>
            <person name="Brown M.T."/>
            <person name="Hayes R.D."/>
            <person name="Mukherjee M."/>
            <person name="Okumura C.Y."/>
            <person name="Schneider R."/>
            <person name="Smith A.J."/>
            <person name="Vanacova S."/>
            <person name="Villalvazo M."/>
            <person name="Haas B.J."/>
            <person name="Pertea M."/>
            <person name="Feldblyum T.V."/>
            <person name="Utterback T.R."/>
            <person name="Shu C.L."/>
            <person name="Osoegawa K."/>
            <person name="de Jong P.J."/>
            <person name="Hrdy I."/>
            <person name="Horvathova L."/>
            <person name="Zubacova Z."/>
            <person name="Dolezal P."/>
            <person name="Malik S.B."/>
            <person name="Logsdon J.M. Jr."/>
            <person name="Henze K."/>
            <person name="Gupta A."/>
            <person name="Wang C.C."/>
            <person name="Dunne R.L."/>
            <person name="Upcroft J.A."/>
            <person name="Upcroft P."/>
            <person name="White O."/>
            <person name="Salzberg S.L."/>
            <person name="Tang P."/>
            <person name="Chiu C.-H."/>
            <person name="Lee Y.-S."/>
            <person name="Embley T.M."/>
            <person name="Coombs G.H."/>
            <person name="Mottram J.C."/>
            <person name="Tachezy J."/>
            <person name="Fraser-Liggett C.M."/>
            <person name="Johnson P.J."/>
        </authorList>
    </citation>
    <scope>NUCLEOTIDE SEQUENCE [LARGE SCALE GENOMIC DNA]</scope>
    <source>
        <strain evidence="1">G3</strain>
    </source>
</reference>
<sequence>EESGAGGYPVENLGNIFKTPSEKGYSGQVYPNLFITNHDVWRFGNLIRSKYGYARENDAYWNRHKIAIGILAAYTGPITIYYGDEYGDIAECWYGQGGSCGGNTYSDNAARTNGRTGGFNSREQDLHDFTAKVMRIRSENPSLWRGSNGKTFNNGCIFNCKYDSQTGNKVVFAANLAYNSVTTHYQVGGSRLTDLISGRTYTSSNGAYDIQLNGLGVALFKVE</sequence>
<dbReference type="STRING" id="5722.A2HES2"/>
<keyword evidence="2" id="KW-1185">Reference proteome</keyword>
<gene>
    <name evidence="1" type="ORF">TVAG_563610</name>
</gene>
<dbReference type="AlphaFoldDB" id="A2HES2"/>
<dbReference type="OrthoDB" id="1740265at2759"/>
<dbReference type="SUPFAM" id="SSF51445">
    <property type="entry name" value="(Trans)glycosidases"/>
    <property type="match status" value="1"/>
</dbReference>
<dbReference type="SMR" id="A2HES2"/>
<name>A2HES2_TRIV3</name>
<dbReference type="OMA" id="FMAQCDN"/>
<dbReference type="GO" id="GO:0005975">
    <property type="term" value="P:carbohydrate metabolic process"/>
    <property type="evidence" value="ECO:0007669"/>
    <property type="project" value="InterPro"/>
</dbReference>
<dbReference type="KEGG" id="tva:4729483"/>
<reference evidence="1" key="1">
    <citation type="submission" date="2006-10" db="EMBL/GenBank/DDBJ databases">
        <authorList>
            <person name="Amadeo P."/>
            <person name="Zhao Q."/>
            <person name="Wortman J."/>
            <person name="Fraser-Liggett C."/>
            <person name="Carlton J."/>
        </authorList>
    </citation>
    <scope>NUCLEOTIDE SEQUENCE</scope>
    <source>
        <strain evidence="1">G3</strain>
    </source>
</reference>
<dbReference type="Gene3D" id="3.20.20.80">
    <property type="entry name" value="Glycosidases"/>
    <property type="match status" value="1"/>
</dbReference>